<dbReference type="Proteomes" id="UP000014500">
    <property type="component" value="Unassembled WGS sequence"/>
</dbReference>
<feature type="domain" description="SAC" evidence="8">
    <location>
        <begin position="120"/>
        <end position="356"/>
    </location>
</feature>
<keyword evidence="7" id="KW-0812">Transmembrane</keyword>
<keyword evidence="7" id="KW-0472">Membrane</keyword>
<dbReference type="PhylomeDB" id="T1J2C7"/>
<dbReference type="InterPro" id="IPR002013">
    <property type="entry name" value="SAC_dom"/>
</dbReference>
<feature type="transmembrane region" description="Helical" evidence="7">
    <location>
        <begin position="499"/>
        <end position="516"/>
    </location>
</feature>
<keyword evidence="10" id="KW-1185">Reference proteome</keyword>
<dbReference type="Pfam" id="PF02383">
    <property type="entry name" value="Syja_N"/>
    <property type="match status" value="1"/>
</dbReference>
<evidence type="ECO:0000256" key="4">
    <source>
        <dbReference type="ARBA" id="ARBA00040795"/>
    </source>
</evidence>
<dbReference type="GO" id="GO:0005783">
    <property type="term" value="C:endoplasmic reticulum"/>
    <property type="evidence" value="ECO:0007669"/>
    <property type="project" value="TreeGrafter"/>
</dbReference>
<dbReference type="PROSITE" id="PS50275">
    <property type="entry name" value="SAC"/>
    <property type="match status" value="1"/>
</dbReference>
<name>T1J2C7_STRMM</name>
<organism evidence="9 10">
    <name type="scientific">Strigamia maritima</name>
    <name type="common">European centipede</name>
    <name type="synonym">Geophilus maritimus</name>
    <dbReference type="NCBI Taxonomy" id="126957"/>
    <lineage>
        <taxon>Eukaryota</taxon>
        <taxon>Metazoa</taxon>
        <taxon>Ecdysozoa</taxon>
        <taxon>Arthropoda</taxon>
        <taxon>Myriapoda</taxon>
        <taxon>Chilopoda</taxon>
        <taxon>Pleurostigmophora</taxon>
        <taxon>Geophilomorpha</taxon>
        <taxon>Linotaeniidae</taxon>
        <taxon>Strigamia</taxon>
    </lineage>
</organism>
<evidence type="ECO:0000256" key="1">
    <source>
        <dbReference type="ARBA" id="ARBA00013038"/>
    </source>
</evidence>
<dbReference type="STRING" id="126957.T1J2C7"/>
<dbReference type="GO" id="GO:0046856">
    <property type="term" value="P:phosphatidylinositol dephosphorylation"/>
    <property type="evidence" value="ECO:0007669"/>
    <property type="project" value="TreeGrafter"/>
</dbReference>
<protein>
    <recommendedName>
        <fullName evidence="4">Phosphatidylinositol-3-phosphatase SAC1</fullName>
        <ecNumber evidence="1">3.1.3.64</ecNumber>
    </recommendedName>
    <alternativeName>
        <fullName evidence="6">Phosphatidylinositol-4-phosphate phosphatase</fullName>
    </alternativeName>
    <alternativeName>
        <fullName evidence="5">Suppressor of actin mutations 1-like protein</fullName>
    </alternativeName>
</protein>
<evidence type="ECO:0000259" key="8">
    <source>
        <dbReference type="PROSITE" id="PS50275"/>
    </source>
</evidence>
<reference evidence="9" key="2">
    <citation type="submission" date="2015-02" db="UniProtKB">
        <authorList>
            <consortium name="EnsemblMetazoa"/>
        </authorList>
    </citation>
    <scope>IDENTIFICATION</scope>
</reference>
<accession>T1J2C7</accession>
<dbReference type="EnsemblMetazoa" id="SMAR007713-RA">
    <property type="protein sequence ID" value="SMAR007713-PA"/>
    <property type="gene ID" value="SMAR007713"/>
</dbReference>
<dbReference type="OMA" id="ITKAQPV"/>
<evidence type="ECO:0000313" key="10">
    <source>
        <dbReference type="Proteomes" id="UP000014500"/>
    </source>
</evidence>
<evidence type="ECO:0000256" key="2">
    <source>
        <dbReference type="ARBA" id="ARBA00036631"/>
    </source>
</evidence>
<keyword evidence="7" id="KW-1133">Transmembrane helix</keyword>
<evidence type="ECO:0000313" key="9">
    <source>
        <dbReference type="EnsemblMetazoa" id="SMAR007713-PA"/>
    </source>
</evidence>
<proteinExistence type="predicted"/>
<dbReference type="EMBL" id="JH431796">
    <property type="status" value="NOT_ANNOTATED_CDS"/>
    <property type="molecule type" value="Genomic_DNA"/>
</dbReference>
<dbReference type="GO" id="GO:0043812">
    <property type="term" value="F:phosphatidylinositol-4-phosphate phosphatase activity"/>
    <property type="evidence" value="ECO:0007669"/>
    <property type="project" value="TreeGrafter"/>
</dbReference>
<feature type="transmembrane region" description="Helical" evidence="7">
    <location>
        <begin position="467"/>
        <end position="487"/>
    </location>
</feature>
<dbReference type="AlphaFoldDB" id="T1J2C7"/>
<sequence length="535" mass="62007">MAVYQDLILHITSDYFYIEPLANSKEILVIDRITQDVSLRANVEQIPVDATRKSICGIIGIIRLLAGPYLIVITNKTRVGDVNGNAIWRIVETDIIPYSRTLLHLTEEQIQDNKQYLSMIQFMLQVDYYYFSSTYDLTHTVQRLYNTTPEFLQMPLHERADQRFVWNGHLLREWAQQPELSQFCLPIVLGYISIRTCAINRKAFTWILISRRSCFRAGTRFFMRGLDSDGHSANFVETEQIIEYNNNKSSFVQTRGSIPLFWSQKPNLRYMPEPFISNTQNHVDGFSRHFDSQIYNYGKQVIINLINQKGRELKLETALSDVVKTSNNAFVKYVAFDFHSECKNMQWHRLSLLLDQKLGILMDGQQLEDQNIFEAIYKNVWADNADICSIQYAGTGALKTDFTRTGKRTRLGMARDGINSLIRYYKNNFADGFRQDAIDLILGNYTVGDNENLTKSSPLQEKKDWKYLALPMIALMALAMCFFQMLIPAEYTTETLLSLLFWFSMVVASIAVIFHYGPEYVDEPKLCETHHKKKD</sequence>
<evidence type="ECO:0000256" key="6">
    <source>
        <dbReference type="ARBA" id="ARBA00041911"/>
    </source>
</evidence>
<evidence type="ECO:0000256" key="7">
    <source>
        <dbReference type="SAM" id="Phobius"/>
    </source>
</evidence>
<dbReference type="GO" id="GO:0004438">
    <property type="term" value="F:phosphatidylinositol-3-phosphate phosphatase activity"/>
    <property type="evidence" value="ECO:0007669"/>
    <property type="project" value="UniProtKB-EC"/>
</dbReference>
<dbReference type="HOGENOM" id="CLU_003016_7_4_1"/>
<comment type="catalytic activity">
    <reaction evidence="2">
        <text>a 1,2-diacyl-sn-glycero-3-phospho-(1D-myo-inositol-3-phosphate) + H2O = a 1,2-diacyl-sn-glycero-3-phospho-(1D-myo-inositol) + phosphate</text>
        <dbReference type="Rhea" id="RHEA:12316"/>
        <dbReference type="ChEBI" id="CHEBI:15377"/>
        <dbReference type="ChEBI" id="CHEBI:43474"/>
        <dbReference type="ChEBI" id="CHEBI:57880"/>
        <dbReference type="ChEBI" id="CHEBI:58088"/>
        <dbReference type="EC" id="3.1.3.64"/>
    </reaction>
    <physiologicalReaction direction="left-to-right" evidence="2">
        <dbReference type="Rhea" id="RHEA:12317"/>
    </physiologicalReaction>
</comment>
<reference evidence="10" key="1">
    <citation type="submission" date="2011-05" db="EMBL/GenBank/DDBJ databases">
        <authorList>
            <person name="Richards S.R."/>
            <person name="Qu J."/>
            <person name="Jiang H."/>
            <person name="Jhangiani S.N."/>
            <person name="Agravi P."/>
            <person name="Goodspeed R."/>
            <person name="Gross S."/>
            <person name="Mandapat C."/>
            <person name="Jackson L."/>
            <person name="Mathew T."/>
            <person name="Pu L."/>
            <person name="Thornton R."/>
            <person name="Saada N."/>
            <person name="Wilczek-Boney K.B."/>
            <person name="Lee S."/>
            <person name="Kovar C."/>
            <person name="Wu Y."/>
            <person name="Scherer S.E."/>
            <person name="Worley K.C."/>
            <person name="Muzny D.M."/>
            <person name="Gibbs R."/>
        </authorList>
    </citation>
    <scope>NUCLEOTIDE SEQUENCE</scope>
    <source>
        <strain evidence="10">Brora</strain>
    </source>
</reference>
<dbReference type="PANTHER" id="PTHR45662">
    <property type="entry name" value="PHOSPHATIDYLINOSITIDE PHOSPHATASE SAC1"/>
    <property type="match status" value="1"/>
</dbReference>
<dbReference type="eggNOG" id="KOG1889">
    <property type="taxonomic scope" value="Eukaryota"/>
</dbReference>
<evidence type="ECO:0000256" key="5">
    <source>
        <dbReference type="ARBA" id="ARBA00041396"/>
    </source>
</evidence>
<evidence type="ECO:0000256" key="3">
    <source>
        <dbReference type="ARBA" id="ARBA00036807"/>
    </source>
</evidence>
<dbReference type="EC" id="3.1.3.64" evidence="1"/>
<dbReference type="PANTHER" id="PTHR45662:SF2">
    <property type="entry name" value="PHOSPHATIDYLINOSITOL-3-PHOSPHATASE SAC1"/>
    <property type="match status" value="1"/>
</dbReference>
<comment type="catalytic activity">
    <reaction evidence="3">
        <text>a 1,2-diacyl-sn-glycero-3-phospho-(1D-myo-inositol 4-phosphate) + H2O = a 1,2-diacyl-sn-glycero-3-phospho-(1D-myo-inositol) + phosphate</text>
        <dbReference type="Rhea" id="RHEA:55652"/>
        <dbReference type="ChEBI" id="CHEBI:15377"/>
        <dbReference type="ChEBI" id="CHEBI:43474"/>
        <dbReference type="ChEBI" id="CHEBI:57880"/>
        <dbReference type="ChEBI" id="CHEBI:58178"/>
    </reaction>
    <physiologicalReaction direction="left-to-right" evidence="3">
        <dbReference type="Rhea" id="RHEA:55653"/>
    </physiologicalReaction>
</comment>